<dbReference type="OrthoDB" id="6105938at2759"/>
<dbReference type="Gene3D" id="2.60.120.920">
    <property type="match status" value="1"/>
</dbReference>
<dbReference type="SUPFAM" id="SSF49899">
    <property type="entry name" value="Concanavalin A-like lectins/glucanases"/>
    <property type="match status" value="1"/>
</dbReference>
<organism evidence="2 3">
    <name type="scientific">Carassius auratus</name>
    <name type="common">Goldfish</name>
    <dbReference type="NCBI Taxonomy" id="7957"/>
    <lineage>
        <taxon>Eukaryota</taxon>
        <taxon>Metazoa</taxon>
        <taxon>Chordata</taxon>
        <taxon>Craniata</taxon>
        <taxon>Vertebrata</taxon>
        <taxon>Euteleostomi</taxon>
        <taxon>Actinopterygii</taxon>
        <taxon>Neopterygii</taxon>
        <taxon>Teleostei</taxon>
        <taxon>Ostariophysi</taxon>
        <taxon>Cypriniformes</taxon>
        <taxon>Cyprinidae</taxon>
        <taxon>Cyprininae</taxon>
        <taxon>Carassius</taxon>
    </lineage>
</organism>
<dbReference type="InterPro" id="IPR001870">
    <property type="entry name" value="B30.2/SPRY"/>
</dbReference>
<dbReference type="GeneID" id="113109288"/>
<dbReference type="InterPro" id="IPR003879">
    <property type="entry name" value="Butyrophylin_SPRY"/>
</dbReference>
<dbReference type="InterPro" id="IPR043136">
    <property type="entry name" value="B30.2/SPRY_sf"/>
</dbReference>
<dbReference type="PANTHER" id="PTHR24103">
    <property type="entry name" value="E3 UBIQUITIN-PROTEIN LIGASE TRIM"/>
    <property type="match status" value="1"/>
</dbReference>
<dbReference type="AlphaFoldDB" id="A0A6P6Q6B2"/>
<keyword evidence="2" id="KW-1185">Reference proteome</keyword>
<dbReference type="InterPro" id="IPR050143">
    <property type="entry name" value="TRIM/RBCC"/>
</dbReference>
<dbReference type="PRINTS" id="PR01407">
    <property type="entry name" value="BUTYPHLNCDUF"/>
</dbReference>
<reference evidence="3" key="1">
    <citation type="submission" date="2025-08" db="UniProtKB">
        <authorList>
            <consortium name="RefSeq"/>
        </authorList>
    </citation>
    <scope>IDENTIFICATION</scope>
    <source>
        <strain evidence="3">Wakin</strain>
        <tissue evidence="3">Muscle</tissue>
    </source>
</reference>
<dbReference type="Proteomes" id="UP000515129">
    <property type="component" value="Chromosome 9"/>
</dbReference>
<dbReference type="SMART" id="SM00589">
    <property type="entry name" value="PRY"/>
    <property type="match status" value="1"/>
</dbReference>
<dbReference type="KEGG" id="caua:113109288"/>
<protein>
    <submittedName>
        <fullName evidence="3">Zinc-binding protein A33-like</fullName>
    </submittedName>
</protein>
<dbReference type="Pfam" id="PF13765">
    <property type="entry name" value="PRY"/>
    <property type="match status" value="1"/>
</dbReference>
<evidence type="ECO:0000259" key="1">
    <source>
        <dbReference type="PROSITE" id="PS50188"/>
    </source>
</evidence>
<dbReference type="RefSeq" id="XP_026128697.1">
    <property type="nucleotide sequence ID" value="XM_026272912.1"/>
</dbReference>
<accession>A0A6P6Q6B2</accession>
<dbReference type="PROSITE" id="PS50188">
    <property type="entry name" value="B302_SPRY"/>
    <property type="match status" value="1"/>
</dbReference>
<gene>
    <name evidence="3" type="primary">LOC113109288</name>
</gene>
<dbReference type="InterPro" id="IPR013320">
    <property type="entry name" value="ConA-like_dom_sf"/>
</dbReference>
<name>A0A6P6Q6B2_CARAU</name>
<evidence type="ECO:0000313" key="3">
    <source>
        <dbReference type="RefSeq" id="XP_026128697.1"/>
    </source>
</evidence>
<evidence type="ECO:0000313" key="2">
    <source>
        <dbReference type="Proteomes" id="UP000515129"/>
    </source>
</evidence>
<proteinExistence type="predicted"/>
<sequence>MQKMLKTVDYTPVTFDPNTAHCNIILSEDLTSGRYSDEEQTPENPERFDMSACVVCSQGFDSGSHCWDVEVETQAGSSE</sequence>
<feature type="domain" description="B30.2/SPRY" evidence="1">
    <location>
        <begin position="1"/>
        <end position="79"/>
    </location>
</feature>
<dbReference type="InterPro" id="IPR006574">
    <property type="entry name" value="PRY"/>
</dbReference>